<accession>A0AAV7YA76</accession>
<gene>
    <name evidence="1" type="ORF">M0812_26289</name>
</gene>
<protein>
    <submittedName>
        <fullName evidence="1">Uncharacterized protein</fullName>
    </submittedName>
</protein>
<evidence type="ECO:0000313" key="2">
    <source>
        <dbReference type="Proteomes" id="UP001146793"/>
    </source>
</evidence>
<dbReference type="AlphaFoldDB" id="A0AAV7YA76"/>
<proteinExistence type="predicted"/>
<comment type="caution">
    <text evidence="1">The sequence shown here is derived from an EMBL/GenBank/DDBJ whole genome shotgun (WGS) entry which is preliminary data.</text>
</comment>
<dbReference type="Proteomes" id="UP001146793">
    <property type="component" value="Unassembled WGS sequence"/>
</dbReference>
<reference evidence="1" key="1">
    <citation type="submission" date="2022-08" db="EMBL/GenBank/DDBJ databases">
        <title>Novel sulphate-reducing endosymbionts in the free-living metamonad Anaeramoeba.</title>
        <authorList>
            <person name="Jerlstrom-Hultqvist J."/>
            <person name="Cepicka I."/>
            <person name="Gallot-Lavallee L."/>
            <person name="Salas-Leiva D."/>
            <person name="Curtis B.A."/>
            <person name="Zahonova K."/>
            <person name="Pipaliya S."/>
            <person name="Dacks J."/>
            <person name="Roger A.J."/>
        </authorList>
    </citation>
    <scope>NUCLEOTIDE SEQUENCE</scope>
    <source>
        <strain evidence="1">Busselton2</strain>
    </source>
</reference>
<evidence type="ECO:0000313" key="1">
    <source>
        <dbReference type="EMBL" id="KAJ3426721.1"/>
    </source>
</evidence>
<name>A0AAV7YA76_9EUKA</name>
<organism evidence="1 2">
    <name type="scientific">Anaeramoeba flamelloides</name>
    <dbReference type="NCBI Taxonomy" id="1746091"/>
    <lineage>
        <taxon>Eukaryota</taxon>
        <taxon>Metamonada</taxon>
        <taxon>Anaeramoebidae</taxon>
        <taxon>Anaeramoeba</taxon>
    </lineage>
</organism>
<sequence>MSIVKGVFESSEQTKTFPEENNEIVSTKELGDLLSVDDKVTTNDIKKSDEFEQILVELSTVKVQTNKFLTSIIGESGNKKEKNRKRNKQIL</sequence>
<dbReference type="EMBL" id="JANTQA010000063">
    <property type="protein sequence ID" value="KAJ3426721.1"/>
    <property type="molecule type" value="Genomic_DNA"/>
</dbReference>